<dbReference type="EMBL" id="QPIZ01000002">
    <property type="protein sequence ID" value="RCW38871.1"/>
    <property type="molecule type" value="Genomic_DNA"/>
</dbReference>
<dbReference type="Pfam" id="PF06580">
    <property type="entry name" value="His_kinase"/>
    <property type="match status" value="1"/>
</dbReference>
<feature type="transmembrane region" description="Helical" evidence="1">
    <location>
        <begin position="96"/>
        <end position="118"/>
    </location>
</feature>
<feature type="transmembrane region" description="Helical" evidence="1">
    <location>
        <begin position="130"/>
        <end position="150"/>
    </location>
</feature>
<keyword evidence="3" id="KW-0418">Kinase</keyword>
<feature type="domain" description="Signal transduction histidine kinase internal region" evidence="2">
    <location>
        <begin position="178"/>
        <end position="251"/>
    </location>
</feature>
<feature type="transmembrane region" description="Helical" evidence="1">
    <location>
        <begin position="27"/>
        <end position="45"/>
    </location>
</feature>
<organism evidence="3 4">
    <name type="scientific">Marinilabilia salmonicolor</name>
    <dbReference type="NCBI Taxonomy" id="989"/>
    <lineage>
        <taxon>Bacteria</taxon>
        <taxon>Pseudomonadati</taxon>
        <taxon>Bacteroidota</taxon>
        <taxon>Bacteroidia</taxon>
        <taxon>Marinilabiliales</taxon>
        <taxon>Marinilabiliaceae</taxon>
        <taxon>Marinilabilia</taxon>
    </lineage>
</organism>
<name>A0A368VIN6_9BACT</name>
<keyword evidence="1" id="KW-0472">Membrane</keyword>
<dbReference type="GO" id="GO:0000155">
    <property type="term" value="F:phosphorelay sensor kinase activity"/>
    <property type="evidence" value="ECO:0007669"/>
    <property type="project" value="InterPro"/>
</dbReference>
<keyword evidence="1" id="KW-0812">Transmembrane</keyword>
<reference evidence="3 4" key="1">
    <citation type="submission" date="2018-07" db="EMBL/GenBank/DDBJ databases">
        <title>Freshwater and sediment microbial communities from various areas in North America, analyzing microbe dynamics in response to fracking.</title>
        <authorList>
            <person name="Lamendella R."/>
        </authorList>
    </citation>
    <scope>NUCLEOTIDE SEQUENCE [LARGE SCALE GENOMIC DNA]</scope>
    <source>
        <strain evidence="3 4">160A</strain>
    </source>
</reference>
<dbReference type="InterPro" id="IPR050640">
    <property type="entry name" value="Bact_2-comp_sensor_kinase"/>
</dbReference>
<keyword evidence="4" id="KW-1185">Reference proteome</keyword>
<dbReference type="Gene3D" id="3.30.565.10">
    <property type="entry name" value="Histidine kinase-like ATPase, C-terminal domain"/>
    <property type="match status" value="1"/>
</dbReference>
<comment type="caution">
    <text evidence="3">The sequence shown here is derived from an EMBL/GenBank/DDBJ whole genome shotgun (WGS) entry which is preliminary data.</text>
</comment>
<gene>
    <name evidence="3" type="ORF">DFO77_10225</name>
</gene>
<evidence type="ECO:0000313" key="3">
    <source>
        <dbReference type="EMBL" id="RCW38871.1"/>
    </source>
</evidence>
<dbReference type="Proteomes" id="UP000252733">
    <property type="component" value="Unassembled WGS sequence"/>
</dbReference>
<proteinExistence type="predicted"/>
<dbReference type="InterPro" id="IPR036890">
    <property type="entry name" value="HATPase_C_sf"/>
</dbReference>
<dbReference type="InterPro" id="IPR010559">
    <property type="entry name" value="Sig_transdc_His_kin_internal"/>
</dbReference>
<evidence type="ECO:0000256" key="1">
    <source>
        <dbReference type="SAM" id="Phobius"/>
    </source>
</evidence>
<dbReference type="PANTHER" id="PTHR34220:SF7">
    <property type="entry name" value="SENSOR HISTIDINE KINASE YPDA"/>
    <property type="match status" value="1"/>
</dbReference>
<evidence type="ECO:0000313" key="4">
    <source>
        <dbReference type="Proteomes" id="UP000252733"/>
    </source>
</evidence>
<feature type="transmembrane region" description="Helical" evidence="1">
    <location>
        <begin position="57"/>
        <end position="75"/>
    </location>
</feature>
<accession>A0A368VIN6</accession>
<dbReference type="PANTHER" id="PTHR34220">
    <property type="entry name" value="SENSOR HISTIDINE KINASE YPDA"/>
    <property type="match status" value="1"/>
</dbReference>
<protein>
    <submittedName>
        <fullName evidence="3">Histidine kinase</fullName>
    </submittedName>
</protein>
<keyword evidence="1" id="KW-1133">Transmembrane helix</keyword>
<sequence length="362" mass="42053">MRNFKQLHQYCSENGQLPHKIGFLKRLIAEIITSLLFIFTITIVVKDESLQTLQYKAVLFFVSIFVFLSEGIFVFDALVGKRYPWHEALFKRVTSLLMFAPFWLVVTGIIANVVRPFFIPDEKMKDPDSFALGITILVLFVIIYVAALVAHNYHNSLKYFILENEKLRQEKLRLDYFALQDQLNPHFLFNNLSTLMAIIPENPDKALIFTEKFTDVYRYVLKSTNSRLTLLEEELEFIRAYITLHKERLAEGFICNIEVEKDALNNLLPPLSLQYLVENAIKHNLATETRPLKLDIYTKNNRLTVSNNYQPRNSTYSTNTGLSNLKKRYQYLGLKGSVEVLNTNETFSVSIPLIQKSDHHEL</sequence>
<dbReference type="AlphaFoldDB" id="A0A368VIN6"/>
<dbReference type="RefSeq" id="WP_114436208.1">
    <property type="nucleotide sequence ID" value="NZ_QPIZ01000002.1"/>
</dbReference>
<keyword evidence="3" id="KW-0808">Transferase</keyword>
<evidence type="ECO:0000259" key="2">
    <source>
        <dbReference type="Pfam" id="PF06580"/>
    </source>
</evidence>
<dbReference type="GO" id="GO:0016020">
    <property type="term" value="C:membrane"/>
    <property type="evidence" value="ECO:0007669"/>
    <property type="project" value="InterPro"/>
</dbReference>